<feature type="compositionally biased region" description="Polar residues" evidence="4">
    <location>
        <begin position="1"/>
        <end position="10"/>
    </location>
</feature>
<dbReference type="Gene3D" id="3.50.50.60">
    <property type="entry name" value="FAD/NAD(P)-binding domain"/>
    <property type="match status" value="1"/>
</dbReference>
<evidence type="ECO:0000256" key="1">
    <source>
        <dbReference type="ARBA" id="ARBA00007992"/>
    </source>
</evidence>
<dbReference type="GO" id="GO:0004497">
    <property type="term" value="F:monooxygenase activity"/>
    <property type="evidence" value="ECO:0007669"/>
    <property type="project" value="UniProtKB-KW"/>
</dbReference>
<dbReference type="Proteomes" id="UP000279236">
    <property type="component" value="Unassembled WGS sequence"/>
</dbReference>
<evidence type="ECO:0000256" key="4">
    <source>
        <dbReference type="SAM" id="MobiDB-lite"/>
    </source>
</evidence>
<dbReference type="PANTHER" id="PTHR13789">
    <property type="entry name" value="MONOOXYGENASE"/>
    <property type="match status" value="1"/>
</dbReference>
<dbReference type="EMBL" id="RSCE01000010">
    <property type="protein sequence ID" value="RSH79296.1"/>
    <property type="molecule type" value="Genomic_DNA"/>
</dbReference>
<comment type="similarity">
    <text evidence="1">Belongs to the paxM FAD-dependent monooxygenase family.</text>
</comment>
<dbReference type="AlphaFoldDB" id="A0A427XKC2"/>
<dbReference type="InterPro" id="IPR036188">
    <property type="entry name" value="FAD/NAD-bd_sf"/>
</dbReference>
<feature type="region of interest" description="Disordered" evidence="4">
    <location>
        <begin position="1"/>
        <end position="26"/>
    </location>
</feature>
<dbReference type="PRINTS" id="PR00420">
    <property type="entry name" value="RNGMNOXGNASE"/>
</dbReference>
<reference evidence="5 6" key="1">
    <citation type="submission" date="2018-11" db="EMBL/GenBank/DDBJ databases">
        <title>Genome sequence of Apiotrichum porosum DSM 27194.</title>
        <authorList>
            <person name="Aliyu H."/>
            <person name="Gorte O."/>
            <person name="Ochsenreither K."/>
        </authorList>
    </citation>
    <scope>NUCLEOTIDE SEQUENCE [LARGE SCALE GENOMIC DNA]</scope>
    <source>
        <strain evidence="5 6">DSM 27194</strain>
    </source>
</reference>
<dbReference type="GeneID" id="39585879"/>
<protein>
    <recommendedName>
        <fullName evidence="7">FAD-binding domain-containing protein</fullName>
    </recommendedName>
</protein>
<dbReference type="InterPro" id="IPR050493">
    <property type="entry name" value="FAD-dep_Monooxygenase_BioMet"/>
</dbReference>
<dbReference type="STRING" id="105984.A0A427XKC2"/>
<organism evidence="5 6">
    <name type="scientific">Apiotrichum porosum</name>
    <dbReference type="NCBI Taxonomy" id="105984"/>
    <lineage>
        <taxon>Eukaryota</taxon>
        <taxon>Fungi</taxon>
        <taxon>Dikarya</taxon>
        <taxon>Basidiomycota</taxon>
        <taxon>Agaricomycotina</taxon>
        <taxon>Tremellomycetes</taxon>
        <taxon>Trichosporonales</taxon>
        <taxon>Trichosporonaceae</taxon>
        <taxon>Apiotrichum</taxon>
    </lineage>
</organism>
<sequence>MTHTAPQPSSEKTEGRHGRPRWSARDRGLQEHPVRIAILGVGYAGTTAAISLSQVPGLHVELFDAASELREIGASIGIQPCALRCLEKLGLGQEVDALAYRHGEYPLLLVKHAEEKAGPVRLLKRVAAVKSSVEGVRVRFEDGTEWSGDMVIGSDGIRSPTRASFYPDYKIGRGVSVTLRGVFPTSVLEDAGIQLPPEPCHWPGPDRSLFTSPLKPGLFTLVAFVPTRLIPGADIVGWGAATEVTDLASVFKGWYPPLAKLCAVAPPLKIYPDWNGPTLPSLTVGGRVALLGDAGHCHGGAFAAGGTLAIEDGYTLGLCVDEVAQRAALEGRPMEGNDIATALSLFDKCRLRHVNRLVAAAHSLRDRRAQKDNHVASEAEINAYVTTHADVAWLADNDAEAVFDQVVANELLAKAVDESLGRDTGTAEV</sequence>
<dbReference type="PANTHER" id="PTHR13789:SF309">
    <property type="entry name" value="PUTATIVE (AFU_ORTHOLOGUE AFUA_6G14510)-RELATED"/>
    <property type="match status" value="1"/>
</dbReference>
<gene>
    <name evidence="5" type="ORF">EHS24_001336</name>
</gene>
<proteinExistence type="inferred from homology"/>
<comment type="caution">
    <text evidence="5">The sequence shown here is derived from an EMBL/GenBank/DDBJ whole genome shotgun (WGS) entry which is preliminary data.</text>
</comment>
<keyword evidence="6" id="KW-1185">Reference proteome</keyword>
<feature type="compositionally biased region" description="Basic and acidic residues" evidence="4">
    <location>
        <begin position="11"/>
        <end position="26"/>
    </location>
</feature>
<evidence type="ECO:0008006" key="7">
    <source>
        <dbReference type="Google" id="ProtNLM"/>
    </source>
</evidence>
<keyword evidence="2" id="KW-0560">Oxidoreductase</keyword>
<keyword evidence="3" id="KW-0503">Monooxygenase</keyword>
<evidence type="ECO:0000256" key="2">
    <source>
        <dbReference type="ARBA" id="ARBA00023002"/>
    </source>
</evidence>
<name>A0A427XKC2_9TREE</name>
<evidence type="ECO:0000313" key="5">
    <source>
        <dbReference type="EMBL" id="RSH79296.1"/>
    </source>
</evidence>
<dbReference type="SUPFAM" id="SSF51905">
    <property type="entry name" value="FAD/NAD(P)-binding domain"/>
    <property type="match status" value="1"/>
</dbReference>
<dbReference type="SUPFAM" id="SSF54373">
    <property type="entry name" value="FAD-linked reductases, C-terminal domain"/>
    <property type="match status" value="1"/>
</dbReference>
<evidence type="ECO:0000256" key="3">
    <source>
        <dbReference type="ARBA" id="ARBA00023033"/>
    </source>
</evidence>
<dbReference type="OrthoDB" id="417877at2759"/>
<evidence type="ECO:0000313" key="6">
    <source>
        <dbReference type="Proteomes" id="UP000279236"/>
    </source>
</evidence>
<dbReference type="RefSeq" id="XP_028474443.1">
    <property type="nucleotide sequence ID" value="XM_028617136.1"/>
</dbReference>
<accession>A0A427XKC2</accession>